<keyword evidence="5" id="KW-1185">Reference proteome</keyword>
<reference evidence="4" key="1">
    <citation type="submission" date="2022-12" db="EMBL/GenBank/DDBJ databases">
        <title>Peptostreptococcus.</title>
        <authorList>
            <person name="Lee S.H."/>
        </authorList>
    </citation>
    <scope>NUCLEOTIDE SEQUENCE</scope>
    <source>
        <strain evidence="4">CBA3647</strain>
    </source>
</reference>
<dbReference type="InterPro" id="IPR036873">
    <property type="entry name" value="Rhodanese-like_dom_sf"/>
</dbReference>
<keyword evidence="2" id="KW-0677">Repeat</keyword>
<feature type="domain" description="Rhodanese" evidence="3">
    <location>
        <begin position="16"/>
        <end position="135"/>
    </location>
</feature>
<dbReference type="InterPro" id="IPR045078">
    <property type="entry name" value="TST/MPST-like"/>
</dbReference>
<dbReference type="CDD" id="cd01449">
    <property type="entry name" value="TST_Repeat_2"/>
    <property type="match status" value="1"/>
</dbReference>
<dbReference type="EMBL" id="CP114052">
    <property type="protein sequence ID" value="WAW15705.1"/>
    <property type="molecule type" value="Genomic_DNA"/>
</dbReference>
<keyword evidence="1" id="KW-0808">Transferase</keyword>
<accession>A0ABY7JUQ2</accession>
<sequence length="286" mass="32489">MNRLINVDEFFKLVKSNQKVVILDCRFDLMNKSYGVDSYAKGHIEGAYLFDLETALVDPISEHGGRHPFRNHDDLIKEFKKYGIDDDTIVVAYDDGDMQGAGRLVFQLNNLGHYKSYALDGGFTSYKKYGGKIQIEKNIPNASEKSISTKADWSFIVDMDYVKSKLYDKDTTLIDSRSNPRYLGLEEPVDKVAGHIPSAVNYFFMDTMDLENIDKSSFKSKEELQKHFQNLDPKKEIIVYCGSGISLMVNALALDIAEIPYKIYPGSFSDWISYNDNQIATGDENN</sequence>
<protein>
    <submittedName>
        <fullName evidence="4">Sulfurtransferase</fullName>
    </submittedName>
</protein>
<dbReference type="CDD" id="cd01448">
    <property type="entry name" value="TST_Repeat_1"/>
    <property type="match status" value="1"/>
</dbReference>
<dbReference type="PANTHER" id="PTHR11364">
    <property type="entry name" value="THIOSULFATE SULFERTANSFERASE"/>
    <property type="match status" value="1"/>
</dbReference>
<dbReference type="PROSITE" id="PS50206">
    <property type="entry name" value="RHODANESE_3"/>
    <property type="match status" value="2"/>
</dbReference>
<dbReference type="SUPFAM" id="SSF52821">
    <property type="entry name" value="Rhodanese/Cell cycle control phosphatase"/>
    <property type="match status" value="2"/>
</dbReference>
<evidence type="ECO:0000313" key="5">
    <source>
        <dbReference type="Proteomes" id="UP001164187"/>
    </source>
</evidence>
<evidence type="ECO:0000313" key="4">
    <source>
        <dbReference type="EMBL" id="WAW15705.1"/>
    </source>
</evidence>
<dbReference type="InterPro" id="IPR001763">
    <property type="entry name" value="Rhodanese-like_dom"/>
</dbReference>
<dbReference type="PANTHER" id="PTHR11364:SF27">
    <property type="entry name" value="SULFURTRANSFERASE"/>
    <property type="match status" value="1"/>
</dbReference>
<feature type="domain" description="Rhodanese" evidence="3">
    <location>
        <begin position="167"/>
        <end position="280"/>
    </location>
</feature>
<gene>
    <name evidence="4" type="ORF">O0R46_04445</name>
</gene>
<evidence type="ECO:0000256" key="1">
    <source>
        <dbReference type="ARBA" id="ARBA00022679"/>
    </source>
</evidence>
<dbReference type="Proteomes" id="UP001164187">
    <property type="component" value="Chromosome"/>
</dbReference>
<dbReference type="Pfam" id="PF00581">
    <property type="entry name" value="Rhodanese"/>
    <property type="match status" value="2"/>
</dbReference>
<organism evidence="4 5">
    <name type="scientific">Peptostreptococcus equinus</name>
    <dbReference type="NCBI Taxonomy" id="3003601"/>
    <lineage>
        <taxon>Bacteria</taxon>
        <taxon>Bacillati</taxon>
        <taxon>Bacillota</taxon>
        <taxon>Clostridia</taxon>
        <taxon>Peptostreptococcales</taxon>
        <taxon>Peptostreptococcaceae</taxon>
        <taxon>Peptostreptococcus</taxon>
    </lineage>
</organism>
<evidence type="ECO:0000256" key="2">
    <source>
        <dbReference type="ARBA" id="ARBA00022737"/>
    </source>
</evidence>
<name>A0ABY7JUQ2_9FIRM</name>
<dbReference type="RefSeq" id="WP_269312383.1">
    <property type="nucleotide sequence ID" value="NZ_CP114052.1"/>
</dbReference>
<evidence type="ECO:0000259" key="3">
    <source>
        <dbReference type="PROSITE" id="PS50206"/>
    </source>
</evidence>
<dbReference type="Gene3D" id="3.40.250.10">
    <property type="entry name" value="Rhodanese-like domain"/>
    <property type="match status" value="2"/>
</dbReference>
<dbReference type="SMART" id="SM00450">
    <property type="entry name" value="RHOD"/>
    <property type="match status" value="2"/>
</dbReference>
<proteinExistence type="predicted"/>